<protein>
    <submittedName>
        <fullName evidence="2">Uncharacterized protein</fullName>
    </submittedName>
</protein>
<feature type="compositionally biased region" description="Polar residues" evidence="1">
    <location>
        <begin position="176"/>
        <end position="197"/>
    </location>
</feature>
<evidence type="ECO:0000313" key="2">
    <source>
        <dbReference type="EMBL" id="KAF5229504.1"/>
    </source>
</evidence>
<name>A0A8H5DMY3_9HYPO</name>
<organism evidence="2 3">
    <name type="scientific">Fusarium anthophilum</name>
    <dbReference type="NCBI Taxonomy" id="48485"/>
    <lineage>
        <taxon>Eukaryota</taxon>
        <taxon>Fungi</taxon>
        <taxon>Dikarya</taxon>
        <taxon>Ascomycota</taxon>
        <taxon>Pezizomycotina</taxon>
        <taxon>Sordariomycetes</taxon>
        <taxon>Hypocreomycetidae</taxon>
        <taxon>Hypocreales</taxon>
        <taxon>Nectriaceae</taxon>
        <taxon>Fusarium</taxon>
        <taxon>Fusarium fujikuroi species complex</taxon>
    </lineage>
</organism>
<evidence type="ECO:0000313" key="3">
    <source>
        <dbReference type="Proteomes" id="UP000573603"/>
    </source>
</evidence>
<feature type="region of interest" description="Disordered" evidence="1">
    <location>
        <begin position="53"/>
        <end position="81"/>
    </location>
</feature>
<sequence>MEWTSSPKSKCPIFRLPKSRTSPRPSRDGTPDMQSQLSNPMPVIYSNLSIQSVPTTERRGGESAATAALSPSKPQYTCGGQTVSTSRPAKLFAQLAAKAVAALETPKDLRPSRITCASHPEIGSPSSSRFPFFSRKKHANGTQVEKNKKEKKIFRNGSIAGTDHEDHGHIGASERCSGSISNMTRNSPVSQTTQEPRSGNDPFSADRMNPEAIAGAAIIENRNAVSEISQ</sequence>
<feature type="compositionally biased region" description="Polar residues" evidence="1">
    <location>
        <begin position="72"/>
        <end position="81"/>
    </location>
</feature>
<evidence type="ECO:0000256" key="1">
    <source>
        <dbReference type="SAM" id="MobiDB-lite"/>
    </source>
</evidence>
<dbReference type="AlphaFoldDB" id="A0A8H5DMY3"/>
<proteinExistence type="predicted"/>
<dbReference type="Proteomes" id="UP000573603">
    <property type="component" value="Unassembled WGS sequence"/>
</dbReference>
<gene>
    <name evidence="2" type="ORF">FANTH_14180</name>
</gene>
<comment type="caution">
    <text evidence="2">The sequence shown here is derived from an EMBL/GenBank/DDBJ whole genome shotgun (WGS) entry which is preliminary data.</text>
</comment>
<feature type="region of interest" description="Disordered" evidence="1">
    <location>
        <begin position="111"/>
        <end position="214"/>
    </location>
</feature>
<reference evidence="2 3" key="1">
    <citation type="journal article" date="2020" name="BMC Genomics">
        <title>Correction to: Identification and distribution of gene clusters required for synthesis of sphingolipid metabolism inhibitors in diverse species of the filamentous fungus Fusarium.</title>
        <authorList>
            <person name="Kim H.S."/>
            <person name="Lohmar J.M."/>
            <person name="Busman M."/>
            <person name="Brown D.W."/>
            <person name="Naumann T.A."/>
            <person name="Divon H.H."/>
            <person name="Lysoe E."/>
            <person name="Uhlig S."/>
            <person name="Proctor R.H."/>
        </authorList>
    </citation>
    <scope>NUCLEOTIDE SEQUENCE [LARGE SCALE GENOMIC DNA]</scope>
    <source>
        <strain evidence="2 3">NRRL 25214</strain>
    </source>
</reference>
<accession>A0A8H5DMY3</accession>
<dbReference type="EMBL" id="JABEVY010000578">
    <property type="protein sequence ID" value="KAF5229504.1"/>
    <property type="molecule type" value="Genomic_DNA"/>
</dbReference>
<keyword evidence="3" id="KW-1185">Reference proteome</keyword>
<feature type="compositionally biased region" description="Low complexity" evidence="1">
    <location>
        <begin position="124"/>
        <end position="133"/>
    </location>
</feature>
<feature type="region of interest" description="Disordered" evidence="1">
    <location>
        <begin position="1"/>
        <end position="41"/>
    </location>
</feature>